<evidence type="ECO:0000256" key="11">
    <source>
        <dbReference type="ARBA" id="ARBA00075330"/>
    </source>
</evidence>
<comment type="function">
    <text evidence="9">Methyltransferase that can methylate proteins and, to a lower extent, arsenic. Catalytic subunit of a heterodimer with TRMT112, which monomethylates 'Lys-12' of histone H4 (H4K12me1), a modification present at the promoters of numerous genes encoding cell cycle regulators. Catalytic subunit of a heterodimer with TRMT112, which catalyzes N5-methylation of Glu residue of proteins with a Gly-Gln-Xaa-Xaa-Xaa-Arg motif. Methylates ETF1 on 'Gln-185'; ETF1 needs to be complexed to ERF3 in its GTP-bound form to be efficiently methylated. May also play a role in the modulation of arsenic-induced toxicity by mediating the conversion of monomethylarsonous acid (3+) into the less toxic dimethylarsonic acid. It however only plays a limited role in arsenic metabolism compared with AS3MT.</text>
</comment>
<comment type="catalytic activity">
    <reaction evidence="7">
        <text>L-lysyl-[histone] + S-adenosyl-L-methionine = N(6)-methyl-L-lysyl-[histone] + S-adenosyl-L-homocysteine + H(+)</text>
        <dbReference type="Rhea" id="RHEA:10024"/>
        <dbReference type="Rhea" id="RHEA-COMP:9845"/>
        <dbReference type="Rhea" id="RHEA-COMP:9846"/>
        <dbReference type="ChEBI" id="CHEBI:15378"/>
        <dbReference type="ChEBI" id="CHEBI:29969"/>
        <dbReference type="ChEBI" id="CHEBI:57856"/>
        <dbReference type="ChEBI" id="CHEBI:59789"/>
        <dbReference type="ChEBI" id="CHEBI:61929"/>
    </reaction>
    <physiologicalReaction direction="left-to-right" evidence="7">
        <dbReference type="Rhea" id="RHEA:10025"/>
    </physiologicalReaction>
</comment>
<dbReference type="CDD" id="cd02440">
    <property type="entry name" value="AdoMet_MTases"/>
    <property type="match status" value="1"/>
</dbReference>
<dbReference type="InterPro" id="IPR004557">
    <property type="entry name" value="PrmC-related"/>
</dbReference>
<keyword evidence="19" id="KW-1185">Reference proteome</keyword>
<evidence type="ECO:0000256" key="7">
    <source>
        <dbReference type="ARBA" id="ARBA00048619"/>
    </source>
</evidence>
<comment type="subunit">
    <text evidence="10">Heterodimer; heterodimerization with TRMT112 is required for S-adenosyl-L-methionine-binding.</text>
</comment>
<keyword evidence="3" id="KW-0489">Methyltransferase</keyword>
<evidence type="ECO:0000256" key="16">
    <source>
        <dbReference type="ARBA" id="ARBA00093667"/>
    </source>
</evidence>
<dbReference type="FunCoup" id="A0A7R8UA46">
    <property type="interactions" value="230"/>
</dbReference>
<evidence type="ECO:0000256" key="15">
    <source>
        <dbReference type="ARBA" id="ARBA00093624"/>
    </source>
</evidence>
<dbReference type="OrthoDB" id="406152at2759"/>
<gene>
    <name evidence="18" type="ORF">HERILL_LOCUS338</name>
</gene>
<evidence type="ECO:0000256" key="9">
    <source>
        <dbReference type="ARBA" id="ARBA00053180"/>
    </source>
</evidence>
<dbReference type="InterPro" id="IPR007848">
    <property type="entry name" value="Small_mtfrase_dom"/>
</dbReference>
<comment type="subcellular location">
    <subcellularLocation>
        <location evidence="1">Nucleus</location>
    </subcellularLocation>
</comment>
<evidence type="ECO:0000256" key="13">
    <source>
        <dbReference type="ARBA" id="ARBA00080992"/>
    </source>
</evidence>
<proteinExistence type="inferred from homology"/>
<evidence type="ECO:0000313" key="19">
    <source>
        <dbReference type="Proteomes" id="UP000594454"/>
    </source>
</evidence>
<dbReference type="Proteomes" id="UP000594454">
    <property type="component" value="Chromosome 1"/>
</dbReference>
<evidence type="ECO:0000256" key="4">
    <source>
        <dbReference type="ARBA" id="ARBA00022679"/>
    </source>
</evidence>
<dbReference type="PANTHER" id="PTHR45875">
    <property type="entry name" value="METHYLTRANSFERASE N6AMT1"/>
    <property type="match status" value="1"/>
</dbReference>
<dbReference type="SUPFAM" id="SSF53335">
    <property type="entry name" value="S-adenosyl-L-methionine-dependent methyltransferases"/>
    <property type="match status" value="1"/>
</dbReference>
<dbReference type="PROSITE" id="PS00092">
    <property type="entry name" value="N6_MTASE"/>
    <property type="match status" value="1"/>
</dbReference>
<accession>A0A7R8UA46</accession>
<protein>
    <recommendedName>
        <fullName evidence="15">Methyltransferase HEMK2</fullName>
    </recommendedName>
    <alternativeName>
        <fullName evidence="14">HemK methyltransferase family member 2</fullName>
    </alternativeName>
    <alternativeName>
        <fullName evidence="12">Lysine N-methyltransferase 9</fullName>
    </alternativeName>
    <alternativeName>
        <fullName evidence="11">Methylarsonite methyltransferase N6AMT1</fullName>
    </alternativeName>
    <alternativeName>
        <fullName evidence="16">Methyltransferase N6AMT1</fullName>
    </alternativeName>
    <alternativeName>
        <fullName evidence="13">Protein N(5)-glutamine methyltransferase</fullName>
    </alternativeName>
</protein>
<keyword evidence="5" id="KW-0949">S-adenosyl-L-methionine</keyword>
<dbReference type="GO" id="GO:0003676">
    <property type="term" value="F:nucleic acid binding"/>
    <property type="evidence" value="ECO:0007669"/>
    <property type="project" value="InterPro"/>
</dbReference>
<dbReference type="PANTHER" id="PTHR45875:SF1">
    <property type="entry name" value="METHYLTRANSFERASE N6AMT1"/>
    <property type="match status" value="1"/>
</dbReference>
<evidence type="ECO:0000256" key="3">
    <source>
        <dbReference type="ARBA" id="ARBA00022603"/>
    </source>
</evidence>
<dbReference type="Pfam" id="PF05175">
    <property type="entry name" value="MTS"/>
    <property type="match status" value="1"/>
</dbReference>
<dbReference type="Gene3D" id="3.40.50.150">
    <property type="entry name" value="Vaccinia Virus protein VP39"/>
    <property type="match status" value="1"/>
</dbReference>
<keyword evidence="6" id="KW-0539">Nucleus</keyword>
<evidence type="ECO:0000256" key="2">
    <source>
        <dbReference type="ARBA" id="ARBA00006149"/>
    </source>
</evidence>
<organism evidence="18 19">
    <name type="scientific">Hermetia illucens</name>
    <name type="common">Black soldier fly</name>
    <dbReference type="NCBI Taxonomy" id="343691"/>
    <lineage>
        <taxon>Eukaryota</taxon>
        <taxon>Metazoa</taxon>
        <taxon>Ecdysozoa</taxon>
        <taxon>Arthropoda</taxon>
        <taxon>Hexapoda</taxon>
        <taxon>Insecta</taxon>
        <taxon>Pterygota</taxon>
        <taxon>Neoptera</taxon>
        <taxon>Endopterygota</taxon>
        <taxon>Diptera</taxon>
        <taxon>Brachycera</taxon>
        <taxon>Stratiomyomorpha</taxon>
        <taxon>Stratiomyidae</taxon>
        <taxon>Hermetiinae</taxon>
        <taxon>Hermetia</taxon>
    </lineage>
</organism>
<dbReference type="GO" id="GO:0005634">
    <property type="term" value="C:nucleus"/>
    <property type="evidence" value="ECO:0007669"/>
    <property type="project" value="UniProtKB-SubCell"/>
</dbReference>
<dbReference type="InterPro" id="IPR029063">
    <property type="entry name" value="SAM-dependent_MTases_sf"/>
</dbReference>
<evidence type="ECO:0000256" key="10">
    <source>
        <dbReference type="ARBA" id="ARBA00062344"/>
    </source>
</evidence>
<evidence type="ECO:0000256" key="14">
    <source>
        <dbReference type="ARBA" id="ARBA00083337"/>
    </source>
</evidence>
<dbReference type="AlphaFoldDB" id="A0A7R8UA46"/>
<sequence>METPYTNHIKRDEYEFVYEPAEDTFLLLDALEKDLPYIERLSPQICLEIGSGSGVIITALSKRLRNTLCLATDINPYACQVTRRTSSHNQGYVDVVNTNFTQGLRVRNIDLLLFNPPYVVTDTDELNMLSLKIGDAEENITKNQLVRSWAGGKNGREIIDALFKNLDQMLSRRGVLYLLVLKENQPNVIEQNLNSIGFNVENFMDRKIPGEHLYVLKITRKKGKDDE</sequence>
<evidence type="ECO:0000256" key="1">
    <source>
        <dbReference type="ARBA" id="ARBA00004123"/>
    </source>
</evidence>
<dbReference type="GO" id="GO:0032259">
    <property type="term" value="P:methylation"/>
    <property type="evidence" value="ECO:0007669"/>
    <property type="project" value="UniProtKB-KW"/>
</dbReference>
<dbReference type="GO" id="GO:0036009">
    <property type="term" value="F:protein-glutamine N-methyltransferase activity"/>
    <property type="evidence" value="ECO:0007669"/>
    <property type="project" value="UniProtKB-ARBA"/>
</dbReference>
<dbReference type="NCBIfam" id="TIGR00537">
    <property type="entry name" value="hemK_rel_arch"/>
    <property type="match status" value="1"/>
</dbReference>
<dbReference type="InterPro" id="IPR052190">
    <property type="entry name" value="Euk-Arch_PrmC-MTase"/>
</dbReference>
<dbReference type="InParanoid" id="A0A7R8UA46"/>
<dbReference type="GO" id="GO:0035657">
    <property type="term" value="C:eRF1 methyltransferase complex"/>
    <property type="evidence" value="ECO:0007669"/>
    <property type="project" value="TreeGrafter"/>
</dbReference>
<evidence type="ECO:0000259" key="17">
    <source>
        <dbReference type="Pfam" id="PF05175"/>
    </source>
</evidence>
<keyword evidence="4" id="KW-0808">Transferase</keyword>
<evidence type="ECO:0000256" key="5">
    <source>
        <dbReference type="ARBA" id="ARBA00022691"/>
    </source>
</evidence>
<dbReference type="FunFam" id="3.40.50.150:FF:000077">
    <property type="entry name" value="HemK methyltransferase family member 2"/>
    <property type="match status" value="1"/>
</dbReference>
<dbReference type="OMA" id="EWDDWME"/>
<name>A0A7R8UA46_HERIL</name>
<comment type="similarity">
    <text evidence="2">Belongs to the eukaryotic/archaeal PrmC-related family.</text>
</comment>
<evidence type="ECO:0000313" key="18">
    <source>
        <dbReference type="EMBL" id="CAD7076956.1"/>
    </source>
</evidence>
<evidence type="ECO:0000256" key="8">
    <source>
        <dbReference type="ARBA" id="ARBA00050903"/>
    </source>
</evidence>
<evidence type="ECO:0000256" key="12">
    <source>
        <dbReference type="ARBA" id="ARBA00076540"/>
    </source>
</evidence>
<dbReference type="EMBL" id="LR899009">
    <property type="protein sequence ID" value="CAD7076956.1"/>
    <property type="molecule type" value="Genomic_DNA"/>
</dbReference>
<reference evidence="18 19" key="1">
    <citation type="submission" date="2020-11" db="EMBL/GenBank/DDBJ databases">
        <authorList>
            <person name="Wallbank WR R."/>
            <person name="Pardo Diaz C."/>
            <person name="Kozak K."/>
            <person name="Martin S."/>
            <person name="Jiggins C."/>
            <person name="Moest M."/>
            <person name="Warren A I."/>
            <person name="Generalovic N T."/>
            <person name="Byers J.R.P. K."/>
            <person name="Montejo-Kovacevich G."/>
            <person name="Yen C E."/>
        </authorList>
    </citation>
    <scope>NUCLEOTIDE SEQUENCE [LARGE SCALE GENOMIC DNA]</scope>
</reference>
<feature type="domain" description="Methyltransferase small" evidence="17">
    <location>
        <begin position="26"/>
        <end position="168"/>
    </location>
</feature>
<dbReference type="InterPro" id="IPR002052">
    <property type="entry name" value="DNA_methylase_N6_adenine_CS"/>
</dbReference>
<comment type="catalytic activity">
    <reaction evidence="8">
        <text>methylarsonous acid + S-adenosyl-L-methionine = dimethylarsinate + S-adenosyl-L-homocysteine + 2 H(+)</text>
        <dbReference type="Rhea" id="RHEA:11684"/>
        <dbReference type="ChEBI" id="CHEBI:15378"/>
        <dbReference type="ChEBI" id="CHEBI:16223"/>
        <dbReference type="ChEBI" id="CHEBI:17826"/>
        <dbReference type="ChEBI" id="CHEBI:57856"/>
        <dbReference type="ChEBI" id="CHEBI:59789"/>
    </reaction>
</comment>
<evidence type="ECO:0000256" key="6">
    <source>
        <dbReference type="ARBA" id="ARBA00023242"/>
    </source>
</evidence>